<organism evidence="1 2">
    <name type="scientific">Nannocystis radixulma</name>
    <dbReference type="NCBI Taxonomy" id="2995305"/>
    <lineage>
        <taxon>Bacteria</taxon>
        <taxon>Pseudomonadati</taxon>
        <taxon>Myxococcota</taxon>
        <taxon>Polyangia</taxon>
        <taxon>Nannocystales</taxon>
        <taxon>Nannocystaceae</taxon>
        <taxon>Nannocystis</taxon>
    </lineage>
</organism>
<evidence type="ECO:0000313" key="1">
    <source>
        <dbReference type="EMBL" id="MDC0669341.1"/>
    </source>
</evidence>
<gene>
    <name evidence="1" type="ORF">POL58_16425</name>
</gene>
<name>A0ABT5B5I0_9BACT</name>
<proteinExistence type="predicted"/>
<evidence type="ECO:0000313" key="2">
    <source>
        <dbReference type="Proteomes" id="UP001217838"/>
    </source>
</evidence>
<reference evidence="1 2" key="1">
    <citation type="submission" date="2022-11" db="EMBL/GenBank/DDBJ databases">
        <title>Minimal conservation of predation-associated metabolite biosynthetic gene clusters underscores biosynthetic potential of Myxococcota including descriptions for ten novel species: Archangium lansinium sp. nov., Myxococcus landrumus sp. nov., Nannocystis bai.</title>
        <authorList>
            <person name="Ahearne A."/>
            <person name="Stevens C."/>
            <person name="Dowd S."/>
        </authorList>
    </citation>
    <scope>NUCLEOTIDE SEQUENCE [LARGE SCALE GENOMIC DNA]</scope>
    <source>
        <strain evidence="1 2">NCELM</strain>
    </source>
</reference>
<sequence>MVEPATLAALSSPLPVEVVELEELGDVESSVVPELEVAGGAAVMDVPNDDDAT</sequence>
<dbReference type="EMBL" id="JAQNDN010000007">
    <property type="protein sequence ID" value="MDC0669341.1"/>
    <property type="molecule type" value="Genomic_DNA"/>
</dbReference>
<accession>A0ABT5B5I0</accession>
<protein>
    <submittedName>
        <fullName evidence="1">Uncharacterized protein</fullName>
    </submittedName>
</protein>
<dbReference type="RefSeq" id="WP_271999146.1">
    <property type="nucleotide sequence ID" value="NZ_JAQNDN010000007.1"/>
</dbReference>
<keyword evidence="2" id="KW-1185">Reference proteome</keyword>
<comment type="caution">
    <text evidence="1">The sequence shown here is derived from an EMBL/GenBank/DDBJ whole genome shotgun (WGS) entry which is preliminary data.</text>
</comment>
<dbReference type="Proteomes" id="UP001217838">
    <property type="component" value="Unassembled WGS sequence"/>
</dbReference>